<protein>
    <submittedName>
        <fullName evidence="6">Thioredoxin reductase</fullName>
    </submittedName>
</protein>
<name>A0A7Y9FEF7_9CELL</name>
<dbReference type="PRINTS" id="PR00368">
    <property type="entry name" value="FADPNR"/>
</dbReference>
<dbReference type="PRINTS" id="PR00469">
    <property type="entry name" value="PNDRDTASEII"/>
</dbReference>
<evidence type="ECO:0000256" key="2">
    <source>
        <dbReference type="ARBA" id="ARBA00023002"/>
    </source>
</evidence>
<gene>
    <name evidence="6" type="ORF">BKA21_001273</name>
    <name evidence="5" type="ORF">Col01nite_04280</name>
</gene>
<keyword evidence="2" id="KW-0560">Oxidoreductase</keyword>
<dbReference type="InterPro" id="IPR050097">
    <property type="entry name" value="Ferredoxin-NADP_redctase_2"/>
</dbReference>
<dbReference type="Proteomes" id="UP000618382">
    <property type="component" value="Unassembled WGS sequence"/>
</dbReference>
<evidence type="ECO:0000259" key="4">
    <source>
        <dbReference type="Pfam" id="PF07992"/>
    </source>
</evidence>
<dbReference type="EMBL" id="BONN01000001">
    <property type="protein sequence ID" value="GIG31269.1"/>
    <property type="molecule type" value="Genomic_DNA"/>
</dbReference>
<dbReference type="InterPro" id="IPR036188">
    <property type="entry name" value="FAD/NAD-bd_sf"/>
</dbReference>
<dbReference type="SUPFAM" id="SSF51905">
    <property type="entry name" value="FAD/NAD(P)-binding domain"/>
    <property type="match status" value="1"/>
</dbReference>
<evidence type="ECO:0000313" key="6">
    <source>
        <dbReference type="EMBL" id="NYD85724.1"/>
    </source>
</evidence>
<feature type="domain" description="FAD/NAD(P)-binding" evidence="4">
    <location>
        <begin position="23"/>
        <end position="303"/>
    </location>
</feature>
<dbReference type="GO" id="GO:0004791">
    <property type="term" value="F:thioredoxin-disulfide reductase (NADPH) activity"/>
    <property type="evidence" value="ECO:0007669"/>
    <property type="project" value="UniProtKB-EC"/>
</dbReference>
<evidence type="ECO:0000256" key="1">
    <source>
        <dbReference type="ARBA" id="ARBA00022630"/>
    </source>
</evidence>
<evidence type="ECO:0000313" key="5">
    <source>
        <dbReference type="EMBL" id="GIG31269.1"/>
    </source>
</evidence>
<comment type="catalytic activity">
    <reaction evidence="3">
        <text>[thioredoxin]-dithiol + NADP(+) = [thioredoxin]-disulfide + NADPH + H(+)</text>
        <dbReference type="Rhea" id="RHEA:20345"/>
        <dbReference type="Rhea" id="RHEA-COMP:10698"/>
        <dbReference type="Rhea" id="RHEA-COMP:10700"/>
        <dbReference type="ChEBI" id="CHEBI:15378"/>
        <dbReference type="ChEBI" id="CHEBI:29950"/>
        <dbReference type="ChEBI" id="CHEBI:50058"/>
        <dbReference type="ChEBI" id="CHEBI:57783"/>
        <dbReference type="ChEBI" id="CHEBI:58349"/>
        <dbReference type="EC" id="1.8.1.9"/>
    </reaction>
</comment>
<dbReference type="RefSeq" id="WP_140457486.1">
    <property type="nucleotide sequence ID" value="NZ_BAABFI010000027.1"/>
</dbReference>
<evidence type="ECO:0000313" key="8">
    <source>
        <dbReference type="Proteomes" id="UP000618382"/>
    </source>
</evidence>
<dbReference type="EMBL" id="JACCBK010000001">
    <property type="protein sequence ID" value="NYD85724.1"/>
    <property type="molecule type" value="Genomic_DNA"/>
</dbReference>
<reference evidence="6 7" key="1">
    <citation type="submission" date="2020-07" db="EMBL/GenBank/DDBJ databases">
        <title>Sequencing the genomes of 1000 actinobacteria strains.</title>
        <authorList>
            <person name="Klenk H.-P."/>
        </authorList>
    </citation>
    <scope>NUCLEOTIDE SEQUENCE [LARGE SCALE GENOMIC DNA]</scope>
    <source>
        <strain evidence="6 7">DSM 24482</strain>
    </source>
</reference>
<dbReference type="Gene3D" id="3.50.50.60">
    <property type="entry name" value="FAD/NAD(P)-binding domain"/>
    <property type="match status" value="2"/>
</dbReference>
<dbReference type="InterPro" id="IPR023753">
    <property type="entry name" value="FAD/NAD-binding_dom"/>
</dbReference>
<dbReference type="Proteomes" id="UP000577956">
    <property type="component" value="Unassembled WGS sequence"/>
</dbReference>
<accession>A0A7Y9FEF7</accession>
<sequence>MTTPPAPPASQRTAPARTPDAVHDVVVVGGGAAGLAAAVVLARSLRTVAVVDAGAPRNAPAAGVHNLLGREGTPPRDLVAAGRREAEGYGAEVVADRAVAARRTADGFAVDLACGGTLHARRLLLATGLVDELPDVPGLHERWGRDVLHCPFCHGWEVRGTRVGVLATSPAAVHQALLMRALTPDVTLLRHAGGPLTAEDEERLAALDVRTVDGPVVGLDVVDDALRGVRTADGGAVALDALVVAPRFVARGALYEQLGGTLVTTPQGTHVPTAPGGRTDLPGVWAAGNVGDLSATVAVAAAAGMQAGAALHGDLVTQDADAAVAARRAAGRSVPPAGREVVSPTG</sequence>
<reference evidence="5 8" key="2">
    <citation type="submission" date="2021-01" db="EMBL/GenBank/DDBJ databases">
        <title>Whole genome shotgun sequence of Cellulomonas oligotrophica NBRC 109435.</title>
        <authorList>
            <person name="Komaki H."/>
            <person name="Tamura T."/>
        </authorList>
    </citation>
    <scope>NUCLEOTIDE SEQUENCE [LARGE SCALE GENOMIC DNA]</scope>
    <source>
        <strain evidence="5 8">NBRC 109435</strain>
    </source>
</reference>
<keyword evidence="1" id="KW-0285">Flavoprotein</keyword>
<organism evidence="6 7">
    <name type="scientific">Cellulomonas oligotrophica</name>
    <dbReference type="NCBI Taxonomy" id="931536"/>
    <lineage>
        <taxon>Bacteria</taxon>
        <taxon>Bacillati</taxon>
        <taxon>Actinomycetota</taxon>
        <taxon>Actinomycetes</taxon>
        <taxon>Micrococcales</taxon>
        <taxon>Cellulomonadaceae</taxon>
        <taxon>Cellulomonas</taxon>
    </lineage>
</organism>
<comment type="caution">
    <text evidence="6">The sequence shown here is derived from an EMBL/GenBank/DDBJ whole genome shotgun (WGS) entry which is preliminary data.</text>
</comment>
<evidence type="ECO:0000256" key="3">
    <source>
        <dbReference type="ARBA" id="ARBA00048132"/>
    </source>
</evidence>
<dbReference type="AlphaFoldDB" id="A0A7Y9FEF7"/>
<dbReference type="PANTHER" id="PTHR48105">
    <property type="entry name" value="THIOREDOXIN REDUCTASE 1-RELATED-RELATED"/>
    <property type="match status" value="1"/>
</dbReference>
<proteinExistence type="predicted"/>
<keyword evidence="8" id="KW-1185">Reference proteome</keyword>
<evidence type="ECO:0000313" key="7">
    <source>
        <dbReference type="Proteomes" id="UP000577956"/>
    </source>
</evidence>
<dbReference type="Pfam" id="PF07992">
    <property type="entry name" value="Pyr_redox_2"/>
    <property type="match status" value="1"/>
</dbReference>